<name>A0A0W0FY53_MONRR</name>
<feature type="region of interest" description="Disordered" evidence="1">
    <location>
        <begin position="128"/>
        <end position="187"/>
    </location>
</feature>
<sequence>MLNVRKRPAPEPILPLDARKQPRTAFFNNRGENQSPSSDVGLLSRWKGIARDIVDLGRDTFTFLVQGDGHRKAREIPFRNSPSDPIFISSSPEPSSSSRASGSLSSTFSETPFTASSFSFPTLPSSSTSALASSPYLVPPPPFSSSRKRRKGSMGPPPVPPYDSSAYSVLSTSEASTSRRSTPRSAVERELRNLDLERKRGYKNREHIHAAQHKQAVQATRKEDFIEMQRELFRIEQRRGYRSDFNEFQGFLDYKSKLEQLSRKDIFLARSSNLSAFGDPTETSTSIPFIGKSSRTLRS</sequence>
<feature type="compositionally biased region" description="Low complexity" evidence="1">
    <location>
        <begin position="171"/>
        <end position="185"/>
    </location>
</feature>
<accession>A0A0W0FY53</accession>
<dbReference type="AlphaFoldDB" id="A0A0W0FY53"/>
<organism evidence="2 3">
    <name type="scientific">Moniliophthora roreri</name>
    <name type="common">Frosty pod rot fungus</name>
    <name type="synonym">Monilia roreri</name>
    <dbReference type="NCBI Taxonomy" id="221103"/>
    <lineage>
        <taxon>Eukaryota</taxon>
        <taxon>Fungi</taxon>
        <taxon>Dikarya</taxon>
        <taxon>Basidiomycota</taxon>
        <taxon>Agaricomycotina</taxon>
        <taxon>Agaricomycetes</taxon>
        <taxon>Agaricomycetidae</taxon>
        <taxon>Agaricales</taxon>
        <taxon>Marasmiineae</taxon>
        <taxon>Marasmiaceae</taxon>
        <taxon>Moniliophthora</taxon>
    </lineage>
</organism>
<reference evidence="2 3" key="1">
    <citation type="submission" date="2015-12" db="EMBL/GenBank/DDBJ databases">
        <title>Draft genome sequence of Moniliophthora roreri, the causal agent of frosty pod rot of cacao.</title>
        <authorList>
            <person name="Aime M.C."/>
            <person name="Diaz-Valderrama J.R."/>
            <person name="Kijpornyongpan T."/>
            <person name="Phillips-Mora W."/>
        </authorList>
    </citation>
    <scope>NUCLEOTIDE SEQUENCE [LARGE SCALE GENOMIC DNA]</scope>
    <source>
        <strain evidence="2 3">MCA 2952</strain>
    </source>
</reference>
<proteinExistence type="predicted"/>
<evidence type="ECO:0000313" key="3">
    <source>
        <dbReference type="Proteomes" id="UP000054988"/>
    </source>
</evidence>
<feature type="region of interest" description="Disordered" evidence="1">
    <location>
        <begin position="72"/>
        <end position="110"/>
    </location>
</feature>
<feature type="compositionally biased region" description="Low complexity" evidence="1">
    <location>
        <begin position="81"/>
        <end position="110"/>
    </location>
</feature>
<evidence type="ECO:0000313" key="2">
    <source>
        <dbReference type="EMBL" id="KTB41222.1"/>
    </source>
</evidence>
<protein>
    <submittedName>
        <fullName evidence="2">Putative cysteine proteinase</fullName>
    </submittedName>
</protein>
<feature type="compositionally biased region" description="Polar residues" evidence="1">
    <location>
        <begin position="26"/>
        <end position="38"/>
    </location>
</feature>
<evidence type="ECO:0000256" key="1">
    <source>
        <dbReference type="SAM" id="MobiDB-lite"/>
    </source>
</evidence>
<dbReference type="EMBL" id="LATX01001501">
    <property type="protein sequence ID" value="KTB41222.1"/>
    <property type="molecule type" value="Genomic_DNA"/>
</dbReference>
<gene>
    <name evidence="2" type="ORF">WG66_6190</name>
</gene>
<feature type="region of interest" description="Disordered" evidence="1">
    <location>
        <begin position="1"/>
        <end position="40"/>
    </location>
</feature>
<dbReference type="Proteomes" id="UP000054988">
    <property type="component" value="Unassembled WGS sequence"/>
</dbReference>
<comment type="caution">
    <text evidence="2">The sequence shown here is derived from an EMBL/GenBank/DDBJ whole genome shotgun (WGS) entry which is preliminary data.</text>
</comment>